<dbReference type="STRING" id="1777143.AWB82_07221"/>
<organism evidence="7 8">
    <name type="scientific">Caballeronia glebae</name>
    <dbReference type="NCBI Taxonomy" id="1777143"/>
    <lineage>
        <taxon>Bacteria</taxon>
        <taxon>Pseudomonadati</taxon>
        <taxon>Pseudomonadota</taxon>
        <taxon>Betaproteobacteria</taxon>
        <taxon>Burkholderiales</taxon>
        <taxon>Burkholderiaceae</taxon>
        <taxon>Caballeronia</taxon>
    </lineage>
</organism>
<dbReference type="InterPro" id="IPR001736">
    <property type="entry name" value="PLipase_D/transphosphatidylase"/>
</dbReference>
<evidence type="ECO:0000256" key="1">
    <source>
        <dbReference type="ARBA" id="ARBA00000798"/>
    </source>
</evidence>
<feature type="domain" description="PLD phosphodiesterase" evidence="6">
    <location>
        <begin position="529"/>
        <end position="556"/>
    </location>
</feature>
<keyword evidence="4" id="KW-0443">Lipid metabolism</keyword>
<dbReference type="GO" id="GO:0009395">
    <property type="term" value="P:phospholipid catabolic process"/>
    <property type="evidence" value="ECO:0007669"/>
    <property type="project" value="TreeGrafter"/>
</dbReference>
<evidence type="ECO:0000256" key="2">
    <source>
        <dbReference type="ARBA" id="ARBA00022737"/>
    </source>
</evidence>
<evidence type="ECO:0000256" key="3">
    <source>
        <dbReference type="ARBA" id="ARBA00022801"/>
    </source>
</evidence>
<evidence type="ECO:0000313" key="8">
    <source>
        <dbReference type="Proteomes" id="UP000054596"/>
    </source>
</evidence>
<dbReference type="PANTHER" id="PTHR18896">
    <property type="entry name" value="PHOSPHOLIPASE D"/>
    <property type="match status" value="1"/>
</dbReference>
<dbReference type="Pfam" id="PF13091">
    <property type="entry name" value="PLDc_2"/>
    <property type="match status" value="1"/>
</dbReference>
<dbReference type="OrthoDB" id="8828485at2"/>
<dbReference type="GO" id="GO:0004630">
    <property type="term" value="F:phospholipase D activity"/>
    <property type="evidence" value="ECO:0007669"/>
    <property type="project" value="UniProtKB-EC"/>
</dbReference>
<dbReference type="AlphaFoldDB" id="A0A158DVH4"/>
<comment type="caution">
    <text evidence="7">The sequence shown here is derived from an EMBL/GenBank/DDBJ whole genome shotgun (WGS) entry which is preliminary data.</text>
</comment>
<dbReference type="InterPro" id="IPR015679">
    <property type="entry name" value="PLipase_D_fam"/>
</dbReference>
<name>A0A158DVH4_9BURK</name>
<reference evidence="7" key="1">
    <citation type="submission" date="2016-01" db="EMBL/GenBank/DDBJ databases">
        <authorList>
            <person name="Peeters C."/>
        </authorList>
    </citation>
    <scope>NUCLEOTIDE SEQUENCE [LARGE SCALE GENOMIC DNA]</scope>
    <source>
        <strain evidence="7">LMG 29325</strain>
    </source>
</reference>
<dbReference type="Gene3D" id="3.30.870.10">
    <property type="entry name" value="Endonuclease Chain A"/>
    <property type="match status" value="2"/>
</dbReference>
<evidence type="ECO:0000313" key="7">
    <source>
        <dbReference type="EMBL" id="SAK98554.1"/>
    </source>
</evidence>
<dbReference type="SMART" id="SM00155">
    <property type="entry name" value="PLDc"/>
    <property type="match status" value="2"/>
</dbReference>
<protein>
    <submittedName>
        <fullName evidence="7">Phospholipase D family protein</fullName>
    </submittedName>
</protein>
<evidence type="ECO:0000259" key="6">
    <source>
        <dbReference type="PROSITE" id="PS50035"/>
    </source>
</evidence>
<evidence type="ECO:0000256" key="4">
    <source>
        <dbReference type="ARBA" id="ARBA00023098"/>
    </source>
</evidence>
<dbReference type="EMBL" id="FCOJ02000140">
    <property type="protein sequence ID" value="SAK98554.1"/>
    <property type="molecule type" value="Genomic_DNA"/>
</dbReference>
<dbReference type="PROSITE" id="PS50035">
    <property type="entry name" value="PLD"/>
    <property type="match status" value="1"/>
</dbReference>
<sequence length="643" mass="71716">MSDTTAITTPIAQSCGNTATLTLPHYVQKAEYNPKKCTHHPLVCGEEAFGALYDAISAAQHTIDIVCWGFQPSMYFKRGTSGQGSVPIGQLLLAQASQNKKVRLLVWGDSLHLAQFGENMMPGGRFTTAKDNRNSTQKEFDAWWYGQVKMDKRSVTTGLTPSPVPTIVRDPAFNNIEFATRDFDMFDRAEIAWRSAYDSEYSGRSTGAKIKRGGAYAAFPSHHQKMVLIDFEHPELATGFVMGHNTLDEYWDTSSHSSLRMHAQMGRNGFHPRQDFSAKVTGPILIDMNKNFCQAWDAATRQQLGKQRESAEEPALRCSQNDVAVMAQILRTQPQYGVRDIEALYLQAVNNTSNFIYIENQYLRFPPLADKLRKLSSAYQAGGRKKPLYLFVVTNSSDEGMGDGTVNTYQMLNALGRADVLPGVAKLERADDLSKQYDEALEKNKQVSQALDGAMKMPVNPFSAQAQGAVNYLAMAQQEAAVASQRVAELKEQLDKAKSEDPTQLDIDGLKVHICTLVPPDTPGGAKWDEVYIHSKVMVIDDVFLTHGSANVNVRSMEVDSELNLCHESMRVTQPLREKLWSIHTKGQGVGQKDANGRLDAESAFTKWSEIIRENKKRNKAKASPYASLVEFYRDNPKRTYID</sequence>
<dbReference type="SUPFAM" id="SSF56024">
    <property type="entry name" value="Phospholipase D/nuclease"/>
    <property type="match status" value="2"/>
</dbReference>
<comment type="catalytic activity">
    <reaction evidence="1">
        <text>a 1,2-diacyl-sn-glycero-3-phosphocholine + H2O = a 1,2-diacyl-sn-glycero-3-phosphate + choline + H(+)</text>
        <dbReference type="Rhea" id="RHEA:14445"/>
        <dbReference type="ChEBI" id="CHEBI:15354"/>
        <dbReference type="ChEBI" id="CHEBI:15377"/>
        <dbReference type="ChEBI" id="CHEBI:15378"/>
        <dbReference type="ChEBI" id="CHEBI:57643"/>
        <dbReference type="ChEBI" id="CHEBI:58608"/>
        <dbReference type="EC" id="3.1.4.4"/>
    </reaction>
</comment>
<dbReference type="RefSeq" id="WP_086974064.1">
    <property type="nucleotide sequence ID" value="NZ_FCOJ02000140.1"/>
</dbReference>
<dbReference type="InterPro" id="IPR025202">
    <property type="entry name" value="PLD-like_dom"/>
</dbReference>
<proteinExistence type="predicted"/>
<feature type="coiled-coil region" evidence="5">
    <location>
        <begin position="430"/>
        <end position="500"/>
    </location>
</feature>
<evidence type="ECO:0000256" key="5">
    <source>
        <dbReference type="SAM" id="Coils"/>
    </source>
</evidence>
<keyword evidence="8" id="KW-1185">Reference proteome</keyword>
<keyword evidence="3" id="KW-0378">Hydrolase</keyword>
<dbReference type="Proteomes" id="UP000054596">
    <property type="component" value="Unassembled WGS sequence"/>
</dbReference>
<accession>A0A158DVH4</accession>
<keyword evidence="5" id="KW-0175">Coiled coil</keyword>
<keyword evidence="2" id="KW-0677">Repeat</keyword>
<gene>
    <name evidence="7" type="ORF">AWB82_07221</name>
</gene>
<dbReference type="PANTHER" id="PTHR18896:SF76">
    <property type="entry name" value="PHOSPHOLIPASE"/>
    <property type="match status" value="1"/>
</dbReference>